<dbReference type="Gene3D" id="1.10.260.40">
    <property type="entry name" value="lambda repressor-like DNA-binding domains"/>
    <property type="match status" value="1"/>
</dbReference>
<dbReference type="Pfam" id="PF01381">
    <property type="entry name" value="HTH_3"/>
    <property type="match status" value="1"/>
</dbReference>
<gene>
    <name evidence="2" type="ORF">A5707_01625</name>
</gene>
<dbReference type="RefSeq" id="WP_065014947.1">
    <property type="nucleotide sequence ID" value="NZ_LZKJ01000120.1"/>
</dbReference>
<dbReference type="AlphaFoldDB" id="A0A1A2Z5V5"/>
<evidence type="ECO:0000313" key="2">
    <source>
        <dbReference type="EMBL" id="OBI45655.1"/>
    </source>
</evidence>
<sequence length="80" mass="8472">MSEIQTADIREAGWPMTLAGLVYETRAGAGMTQAQLAAALETSQSAVAAWENGSRAPTVEALERVARACGKRLHISIDVD</sequence>
<accession>A0A1A2Z5V5</accession>
<dbReference type="PROSITE" id="PS50943">
    <property type="entry name" value="HTH_CROC1"/>
    <property type="match status" value="1"/>
</dbReference>
<evidence type="ECO:0000259" key="1">
    <source>
        <dbReference type="PROSITE" id="PS50943"/>
    </source>
</evidence>
<dbReference type="InterPro" id="IPR001387">
    <property type="entry name" value="Cro/C1-type_HTH"/>
</dbReference>
<proteinExistence type="predicted"/>
<dbReference type="InterPro" id="IPR010982">
    <property type="entry name" value="Lambda_DNA-bd_dom_sf"/>
</dbReference>
<name>A0A1A2Z5V5_9MYCO</name>
<dbReference type="GO" id="GO:0003677">
    <property type="term" value="F:DNA binding"/>
    <property type="evidence" value="ECO:0007669"/>
    <property type="project" value="InterPro"/>
</dbReference>
<feature type="domain" description="HTH cro/C1-type" evidence="1">
    <location>
        <begin position="22"/>
        <end position="76"/>
    </location>
</feature>
<evidence type="ECO:0000313" key="3">
    <source>
        <dbReference type="Proteomes" id="UP000093592"/>
    </source>
</evidence>
<dbReference type="EMBL" id="LZKJ01000120">
    <property type="protein sequence ID" value="OBI45655.1"/>
    <property type="molecule type" value="Genomic_DNA"/>
</dbReference>
<reference evidence="3" key="1">
    <citation type="submission" date="2016-06" db="EMBL/GenBank/DDBJ databases">
        <authorList>
            <person name="Sutton G."/>
            <person name="Brinkac L."/>
            <person name="Sanka R."/>
            <person name="Adams M."/>
            <person name="Lau E."/>
            <person name="Sam S."/>
            <person name="Sreng N."/>
            <person name="Him V."/>
            <person name="Kerleguer A."/>
            <person name="Cheng S."/>
        </authorList>
    </citation>
    <scope>NUCLEOTIDE SEQUENCE [LARGE SCALE GENOMIC DNA]</scope>
    <source>
        <strain evidence="3">E861</strain>
    </source>
</reference>
<comment type="caution">
    <text evidence="2">The sequence shown here is derived from an EMBL/GenBank/DDBJ whole genome shotgun (WGS) entry which is preliminary data.</text>
</comment>
<dbReference type="SMART" id="SM00530">
    <property type="entry name" value="HTH_XRE"/>
    <property type="match status" value="1"/>
</dbReference>
<dbReference type="Proteomes" id="UP000093592">
    <property type="component" value="Unassembled WGS sequence"/>
</dbReference>
<dbReference type="SUPFAM" id="SSF47413">
    <property type="entry name" value="lambda repressor-like DNA-binding domains"/>
    <property type="match status" value="1"/>
</dbReference>
<dbReference type="CDD" id="cd00093">
    <property type="entry name" value="HTH_XRE"/>
    <property type="match status" value="1"/>
</dbReference>
<protein>
    <submittedName>
        <fullName evidence="2">Transcriptional regulator</fullName>
    </submittedName>
</protein>
<organism evidence="2 3">
    <name type="scientific">Mycobacterium kyorinense</name>
    <dbReference type="NCBI Taxonomy" id="487514"/>
    <lineage>
        <taxon>Bacteria</taxon>
        <taxon>Bacillati</taxon>
        <taxon>Actinomycetota</taxon>
        <taxon>Actinomycetes</taxon>
        <taxon>Mycobacteriales</taxon>
        <taxon>Mycobacteriaceae</taxon>
        <taxon>Mycobacterium</taxon>
    </lineage>
</organism>